<keyword evidence="2" id="KW-1185">Reference proteome</keyword>
<evidence type="ECO:0000313" key="1">
    <source>
        <dbReference type="EMBL" id="GCC43875.1"/>
    </source>
</evidence>
<gene>
    <name evidence="1" type="ORF">chiPu_0027955</name>
</gene>
<dbReference type="AlphaFoldDB" id="A0A401TMK8"/>
<accession>A0A401TMK8</accession>
<proteinExistence type="predicted"/>
<name>A0A401TMK8_CHIPU</name>
<organism evidence="1 2">
    <name type="scientific">Chiloscyllium punctatum</name>
    <name type="common">Brownbanded bambooshark</name>
    <name type="synonym">Hemiscyllium punctatum</name>
    <dbReference type="NCBI Taxonomy" id="137246"/>
    <lineage>
        <taxon>Eukaryota</taxon>
        <taxon>Metazoa</taxon>
        <taxon>Chordata</taxon>
        <taxon>Craniata</taxon>
        <taxon>Vertebrata</taxon>
        <taxon>Chondrichthyes</taxon>
        <taxon>Elasmobranchii</taxon>
        <taxon>Galeomorphii</taxon>
        <taxon>Galeoidea</taxon>
        <taxon>Orectolobiformes</taxon>
        <taxon>Hemiscylliidae</taxon>
        <taxon>Chiloscyllium</taxon>
    </lineage>
</organism>
<evidence type="ECO:0000313" key="2">
    <source>
        <dbReference type="Proteomes" id="UP000287033"/>
    </source>
</evidence>
<protein>
    <submittedName>
        <fullName evidence="1">Uncharacterized protein</fullName>
    </submittedName>
</protein>
<dbReference type="Proteomes" id="UP000287033">
    <property type="component" value="Unassembled WGS sequence"/>
</dbReference>
<reference evidence="1 2" key="1">
    <citation type="journal article" date="2018" name="Nat. Ecol. Evol.">
        <title>Shark genomes provide insights into elasmobranch evolution and the origin of vertebrates.</title>
        <authorList>
            <person name="Hara Y"/>
            <person name="Yamaguchi K"/>
            <person name="Onimaru K"/>
            <person name="Kadota M"/>
            <person name="Koyanagi M"/>
            <person name="Keeley SD"/>
            <person name="Tatsumi K"/>
            <person name="Tanaka K"/>
            <person name="Motone F"/>
            <person name="Kageyama Y"/>
            <person name="Nozu R"/>
            <person name="Adachi N"/>
            <person name="Nishimura O"/>
            <person name="Nakagawa R"/>
            <person name="Tanegashima C"/>
            <person name="Kiyatake I"/>
            <person name="Matsumoto R"/>
            <person name="Murakumo K"/>
            <person name="Nishida K"/>
            <person name="Terakita A"/>
            <person name="Kuratani S"/>
            <person name="Sato K"/>
            <person name="Hyodo S Kuraku.S."/>
        </authorList>
    </citation>
    <scope>NUCLEOTIDE SEQUENCE [LARGE SCALE GENOMIC DNA]</scope>
</reference>
<dbReference type="EMBL" id="BEZZ01118621">
    <property type="protein sequence ID" value="GCC43875.1"/>
    <property type="molecule type" value="Genomic_DNA"/>
</dbReference>
<feature type="non-terminal residue" evidence="1">
    <location>
        <position position="1"/>
    </location>
</feature>
<sequence>MKVDQKLIRAVWRIFQRIGEVMMQMGFFQPCLSQQSLSRVTGRLP</sequence>
<comment type="caution">
    <text evidence="1">The sequence shown here is derived from an EMBL/GenBank/DDBJ whole genome shotgun (WGS) entry which is preliminary data.</text>
</comment>